<dbReference type="GO" id="GO:0003697">
    <property type="term" value="F:single-stranded DNA binding"/>
    <property type="evidence" value="ECO:0007669"/>
    <property type="project" value="TreeGrafter"/>
</dbReference>
<dbReference type="GO" id="GO:0044774">
    <property type="term" value="P:mitotic DNA integrity checkpoint signaling"/>
    <property type="evidence" value="ECO:0007669"/>
    <property type="project" value="TreeGrafter"/>
</dbReference>
<dbReference type="AlphaFoldDB" id="A0A085NKW8"/>
<evidence type="ECO:0000313" key="1">
    <source>
        <dbReference type="EMBL" id="KFD70114.1"/>
    </source>
</evidence>
<sequence length="74" mass="8300">MAIKLGVSQQSISTHLKPLGKVKGLDKWDPYEPSEKQMFKGLEVCSSSLLQNDADPFLHRIVTVDEKLVLYGLK</sequence>
<dbReference type="GO" id="GO:0006303">
    <property type="term" value="P:double-strand break repair via nonhomologous end joining"/>
    <property type="evidence" value="ECO:0007669"/>
    <property type="project" value="TreeGrafter"/>
</dbReference>
<protein>
    <submittedName>
        <fullName evidence="1">Uncharacterized protein</fullName>
    </submittedName>
</protein>
<dbReference type="EMBL" id="KL367490">
    <property type="protein sequence ID" value="KFD70114.1"/>
    <property type="molecule type" value="Genomic_DNA"/>
</dbReference>
<reference evidence="1" key="1">
    <citation type="journal article" date="2014" name="Nat. Genet.">
        <title>Genome and transcriptome of the porcine whipworm Trichuris suis.</title>
        <authorList>
            <person name="Jex A.R."/>
            <person name="Nejsum P."/>
            <person name="Schwarz E.M."/>
            <person name="Hu L."/>
            <person name="Young N.D."/>
            <person name="Hall R.S."/>
            <person name="Korhonen P.K."/>
            <person name="Liao S."/>
            <person name="Thamsborg S."/>
            <person name="Xia J."/>
            <person name="Xu P."/>
            <person name="Wang S."/>
            <person name="Scheerlinck J.P."/>
            <person name="Hofmann A."/>
            <person name="Sternberg P.W."/>
            <person name="Wang J."/>
            <person name="Gasser R.B."/>
        </authorList>
    </citation>
    <scope>NUCLEOTIDE SEQUENCE [LARGE SCALE GENOMIC DNA]</scope>
    <source>
        <strain evidence="1">DCEP-RM93F</strain>
    </source>
</reference>
<name>A0A085NKW8_9BILA</name>
<proteinExistence type="predicted"/>
<dbReference type="InterPro" id="IPR052709">
    <property type="entry name" value="Transposase-MT_Hybrid"/>
</dbReference>
<dbReference type="GO" id="GO:0005634">
    <property type="term" value="C:nucleus"/>
    <property type="evidence" value="ECO:0007669"/>
    <property type="project" value="TreeGrafter"/>
</dbReference>
<dbReference type="GO" id="GO:0046975">
    <property type="term" value="F:histone H3K36 methyltransferase activity"/>
    <property type="evidence" value="ECO:0007669"/>
    <property type="project" value="TreeGrafter"/>
</dbReference>
<accession>A0A085NKW8</accession>
<dbReference type="GO" id="GO:0031297">
    <property type="term" value="P:replication fork processing"/>
    <property type="evidence" value="ECO:0007669"/>
    <property type="project" value="TreeGrafter"/>
</dbReference>
<dbReference type="GO" id="GO:0035861">
    <property type="term" value="C:site of double-strand break"/>
    <property type="evidence" value="ECO:0007669"/>
    <property type="project" value="TreeGrafter"/>
</dbReference>
<dbReference type="GO" id="GO:0000793">
    <property type="term" value="C:condensed chromosome"/>
    <property type="evidence" value="ECO:0007669"/>
    <property type="project" value="TreeGrafter"/>
</dbReference>
<dbReference type="GO" id="GO:0015074">
    <property type="term" value="P:DNA integration"/>
    <property type="evidence" value="ECO:0007669"/>
    <property type="project" value="TreeGrafter"/>
</dbReference>
<dbReference type="GO" id="GO:0000014">
    <property type="term" value="F:single-stranded DNA endodeoxyribonuclease activity"/>
    <property type="evidence" value="ECO:0007669"/>
    <property type="project" value="TreeGrafter"/>
</dbReference>
<organism evidence="1">
    <name type="scientific">Trichuris suis</name>
    <name type="common">pig whipworm</name>
    <dbReference type="NCBI Taxonomy" id="68888"/>
    <lineage>
        <taxon>Eukaryota</taxon>
        <taxon>Metazoa</taxon>
        <taxon>Ecdysozoa</taxon>
        <taxon>Nematoda</taxon>
        <taxon>Enoplea</taxon>
        <taxon>Dorylaimia</taxon>
        <taxon>Trichinellida</taxon>
        <taxon>Trichuridae</taxon>
        <taxon>Trichuris</taxon>
    </lineage>
</organism>
<dbReference type="GO" id="GO:0044547">
    <property type="term" value="F:DNA topoisomerase binding"/>
    <property type="evidence" value="ECO:0007669"/>
    <property type="project" value="TreeGrafter"/>
</dbReference>
<dbReference type="GO" id="GO:0042800">
    <property type="term" value="F:histone H3K4 methyltransferase activity"/>
    <property type="evidence" value="ECO:0007669"/>
    <property type="project" value="TreeGrafter"/>
</dbReference>
<dbReference type="PANTHER" id="PTHR46060:SF2">
    <property type="entry name" value="HISTONE-LYSINE N-METHYLTRANSFERASE SETMAR"/>
    <property type="match status" value="1"/>
</dbReference>
<dbReference type="GO" id="GO:0000729">
    <property type="term" value="P:DNA double-strand break processing"/>
    <property type="evidence" value="ECO:0007669"/>
    <property type="project" value="TreeGrafter"/>
</dbReference>
<dbReference type="PANTHER" id="PTHR46060">
    <property type="entry name" value="MARINER MOS1 TRANSPOSASE-LIKE PROTEIN"/>
    <property type="match status" value="1"/>
</dbReference>
<dbReference type="Proteomes" id="UP000030758">
    <property type="component" value="Unassembled WGS sequence"/>
</dbReference>
<gene>
    <name evidence="1" type="ORF">M514_17716</name>
</gene>
<dbReference type="GO" id="GO:0003690">
    <property type="term" value="F:double-stranded DNA binding"/>
    <property type="evidence" value="ECO:0007669"/>
    <property type="project" value="TreeGrafter"/>
</dbReference>